<dbReference type="Pfam" id="PF03787">
    <property type="entry name" value="RAMPs"/>
    <property type="match status" value="1"/>
</dbReference>
<gene>
    <name evidence="4" type="primary">cmr1</name>
    <name evidence="4" type="ORF">RM479_13050</name>
</gene>
<accession>A0ABU2M9K3</accession>
<keyword evidence="1" id="KW-0051">Antiviral defense</keyword>
<evidence type="ECO:0000313" key="4">
    <source>
        <dbReference type="EMBL" id="MDT0329342.1"/>
    </source>
</evidence>
<feature type="domain" description="CRISPR type III-associated protein" evidence="3">
    <location>
        <begin position="6"/>
        <end position="183"/>
    </location>
</feature>
<proteinExistence type="predicted"/>
<dbReference type="Proteomes" id="UP001183390">
    <property type="component" value="Unassembled WGS sequence"/>
</dbReference>
<evidence type="ECO:0000256" key="1">
    <source>
        <dbReference type="ARBA" id="ARBA00023118"/>
    </source>
</evidence>
<dbReference type="InterPro" id="IPR007522">
    <property type="entry name" value="CRISPR-assoc_prot_TM1795"/>
</dbReference>
<evidence type="ECO:0000313" key="5">
    <source>
        <dbReference type="Proteomes" id="UP001183390"/>
    </source>
</evidence>
<protein>
    <submittedName>
        <fullName evidence="4">Type III-B CRISPR module RAMP protein Cmr1</fullName>
    </submittedName>
</protein>
<dbReference type="EMBL" id="JAVREP010000007">
    <property type="protein sequence ID" value="MDT0329342.1"/>
    <property type="molecule type" value="Genomic_DNA"/>
</dbReference>
<keyword evidence="5" id="KW-1185">Reference proteome</keyword>
<comment type="subunit">
    <text evidence="2">Part of the Csm effector complex that includes Cas10, Csm2, Csm3, Csm4 and Csm5.</text>
</comment>
<dbReference type="NCBIfam" id="TIGR01894">
    <property type="entry name" value="cas_TM1795_cmr1"/>
    <property type="match status" value="1"/>
</dbReference>
<dbReference type="InterPro" id="IPR005537">
    <property type="entry name" value="RAMP_III_fam"/>
</dbReference>
<evidence type="ECO:0000256" key="2">
    <source>
        <dbReference type="ARBA" id="ARBA00093789"/>
    </source>
</evidence>
<sequence length="416" mass="46343">MWSTLTLRTMTPVFNSDGDPARAEIRVPSLRGGMRFWMRAMTGILAGDDLSALRAIEDRVLGSTGNASPIRLRVRAQPARTLDEDPDFLSWRGRAEPGRRWGHEQPGQWIGYLLGPGLVSWSKDKRRMVLNRAFVPAGEEFALSVRLVGDDEDAHRCALAALWLSLTYGGIGARTRRGFGSVRIVGVEGPAAGFGPPSPETPGLEHYASARSLWPSGPAAAAMPALLRIAGELGLKGAHVWKRTPDHPVLSKEHTLAGMHGDPAWTSWEEALTAAGRELRYFRAETEHRDQNKYRPPIKTFGWEEVVHGPGNELPMAAMGLPLVYDKKFEVHAVAGDEKLRRASPLWIRPVTDGRTWRLFSFGFLNRFLPEDRVEVHLWRDRRRDKVLKVTDADAHALVREWVAHLTAGGSFVRDV</sequence>
<reference evidence="5" key="1">
    <citation type="submission" date="2023-07" db="EMBL/GenBank/DDBJ databases">
        <title>30 novel species of actinomycetes from the DSMZ collection.</title>
        <authorList>
            <person name="Nouioui I."/>
        </authorList>
    </citation>
    <scope>NUCLEOTIDE SEQUENCE [LARGE SCALE GENOMIC DNA]</scope>
    <source>
        <strain evidence="5">DSM 44743</strain>
    </source>
</reference>
<organism evidence="4 5">
    <name type="scientific">Nocardiopsis lambiniae</name>
    <dbReference type="NCBI Taxonomy" id="3075539"/>
    <lineage>
        <taxon>Bacteria</taxon>
        <taxon>Bacillati</taxon>
        <taxon>Actinomycetota</taxon>
        <taxon>Actinomycetes</taxon>
        <taxon>Streptosporangiales</taxon>
        <taxon>Nocardiopsidaceae</taxon>
        <taxon>Nocardiopsis</taxon>
    </lineage>
</organism>
<evidence type="ECO:0000259" key="3">
    <source>
        <dbReference type="Pfam" id="PF03787"/>
    </source>
</evidence>
<name>A0ABU2M9K3_9ACTN</name>
<comment type="caution">
    <text evidence="4">The sequence shown here is derived from an EMBL/GenBank/DDBJ whole genome shotgun (WGS) entry which is preliminary data.</text>
</comment>
<dbReference type="RefSeq" id="WP_311511991.1">
    <property type="nucleotide sequence ID" value="NZ_JAVREP010000007.1"/>
</dbReference>